<accession>A0ABT0WL69</accession>
<dbReference type="EMBL" id="JAMQGR010000001">
    <property type="protein sequence ID" value="MCM2564598.1"/>
    <property type="molecule type" value="Genomic_DNA"/>
</dbReference>
<dbReference type="SUPFAM" id="SSF52540">
    <property type="entry name" value="P-loop containing nucleoside triphosphate hydrolases"/>
    <property type="match status" value="1"/>
</dbReference>
<evidence type="ECO:0000313" key="1">
    <source>
        <dbReference type="EMBL" id="MCM2564598.1"/>
    </source>
</evidence>
<dbReference type="InterPro" id="IPR027417">
    <property type="entry name" value="P-loop_NTPase"/>
</dbReference>
<sequence length="534" mass="59375">MSILLAIQKWSTEQPDWQQDAIARIYNQSDLSAEDLDDLYALLKAEHGIPDPAGRQPRKFAADQIAGAAPIGQRVQLASIKNLLNVNALAPDQHLLIARTGLSVIYGENGAGKSGYSRALKKACRARDQSESIHPDARLAPGQAGTPQASFDLFIDDLPTEVVWKANQAAPESLSAIAIFDSYCARAYVDNKGDFAYIPYGLDILEKLVGVCGKLKTMASAELEVVRPKLDAFSHLGQSQTKVGALIRGLSSKTKTAELELLATISDVDKERFAILVKALTERDPKEKALELKAKASRYNELDVRICSSYTMTLGGGLGGVVFDDPVSSLDHRRRWLVAKRLAQEALKRQVIIFTHDIYFLCILQQCATELDLELTPQCIRKAPGGFGVHSERVPFDAMVTTKRISALRKMYDKVKEAKNTGDDEAQTQWTRDAYYHLRLAWERAVEEVLLFGTVTRFEEGISTQRLRSVIVEDDDYMQIETGMTKCSKFAHDPAAGAHLPTPSPEELSSDIETLEKWRASVEKRREVVRKRRT</sequence>
<gene>
    <name evidence="1" type="ORF">NCG91_03245</name>
</gene>
<proteinExistence type="predicted"/>
<name>A0ABT0WL69_9BURK</name>
<dbReference type="RefSeq" id="WP_251348550.1">
    <property type="nucleotide sequence ID" value="NZ_JAMQGR010000001.1"/>
</dbReference>
<dbReference type="Proteomes" id="UP001202243">
    <property type="component" value="Unassembled WGS sequence"/>
</dbReference>
<organism evidence="1 2">
    <name type="scientific">Janthinobacterium kumbetense</name>
    <dbReference type="NCBI Taxonomy" id="2950280"/>
    <lineage>
        <taxon>Bacteria</taxon>
        <taxon>Pseudomonadati</taxon>
        <taxon>Pseudomonadota</taxon>
        <taxon>Betaproteobacteria</taxon>
        <taxon>Burkholderiales</taxon>
        <taxon>Oxalobacteraceae</taxon>
        <taxon>Janthinobacterium</taxon>
    </lineage>
</organism>
<comment type="caution">
    <text evidence="1">The sequence shown here is derived from an EMBL/GenBank/DDBJ whole genome shotgun (WGS) entry which is preliminary data.</text>
</comment>
<evidence type="ECO:0000313" key="2">
    <source>
        <dbReference type="Proteomes" id="UP001202243"/>
    </source>
</evidence>
<evidence type="ECO:0008006" key="3">
    <source>
        <dbReference type="Google" id="ProtNLM"/>
    </source>
</evidence>
<protein>
    <recommendedName>
        <fullName evidence="3">Protein CR006 P-loop domain-containing protein</fullName>
    </recommendedName>
</protein>
<reference evidence="1 2" key="1">
    <citation type="submission" date="2022-06" db="EMBL/GenBank/DDBJ databases">
        <title>Janthinobacterium kumbetensis sp. nov., isolated from spring water in Turkey.</title>
        <authorList>
            <person name="Inan Bektas K."/>
            <person name="Belduz A.A."/>
            <person name="Canakci S."/>
            <person name="Nalcaoglu A."/>
            <person name="Ceylan E."/>
            <person name="Kati H."/>
        </authorList>
    </citation>
    <scope>NUCLEOTIDE SEQUENCE [LARGE SCALE GENOMIC DNA]</scope>
    <source>
        <strain evidence="1 2">GK</strain>
    </source>
</reference>
<dbReference type="Gene3D" id="3.40.50.300">
    <property type="entry name" value="P-loop containing nucleotide triphosphate hydrolases"/>
    <property type="match status" value="1"/>
</dbReference>
<keyword evidence="2" id="KW-1185">Reference proteome</keyword>